<dbReference type="Gene3D" id="3.50.50.60">
    <property type="entry name" value="FAD/NAD(P)-binding domain"/>
    <property type="match status" value="1"/>
</dbReference>
<dbReference type="Proteomes" id="UP000297564">
    <property type="component" value="Unassembled WGS sequence"/>
</dbReference>
<dbReference type="EMBL" id="SMLL01000008">
    <property type="protein sequence ID" value="TFY97008.1"/>
    <property type="molecule type" value="Genomic_DNA"/>
</dbReference>
<reference evidence="7 8" key="1">
    <citation type="submission" date="2019-03" db="EMBL/GenBank/DDBJ databases">
        <title>Ramlibacter rhizophilus CCTCC AB2015357, whole genome shotgun sequence.</title>
        <authorList>
            <person name="Zhang X."/>
            <person name="Feng G."/>
            <person name="Zhu H."/>
        </authorList>
    </citation>
    <scope>NUCLEOTIDE SEQUENCE [LARGE SCALE GENOMIC DNA]</scope>
    <source>
        <strain evidence="7 8">CCTCC AB2015357</strain>
    </source>
</reference>
<keyword evidence="8" id="KW-1185">Reference proteome</keyword>
<dbReference type="PRINTS" id="PR00420">
    <property type="entry name" value="RNGMNOXGNASE"/>
</dbReference>
<evidence type="ECO:0000256" key="1">
    <source>
        <dbReference type="ARBA" id="ARBA00001974"/>
    </source>
</evidence>
<keyword evidence="2" id="KW-0285">Flavoprotein</keyword>
<comment type="caution">
    <text evidence="7">The sequence shown here is derived from an EMBL/GenBank/DDBJ whole genome shotgun (WGS) entry which is preliminary data.</text>
</comment>
<dbReference type="SUPFAM" id="SSF51905">
    <property type="entry name" value="FAD/NAD(P)-binding domain"/>
    <property type="match status" value="1"/>
</dbReference>
<dbReference type="Pfam" id="PF01494">
    <property type="entry name" value="FAD_binding_3"/>
    <property type="match status" value="1"/>
</dbReference>
<feature type="domain" description="FAD-binding" evidence="6">
    <location>
        <begin position="2"/>
        <end position="350"/>
    </location>
</feature>
<dbReference type="SUPFAM" id="SSF54373">
    <property type="entry name" value="FAD-linked reductases, C-terminal domain"/>
    <property type="match status" value="1"/>
</dbReference>
<dbReference type="InterPro" id="IPR050493">
    <property type="entry name" value="FAD-dep_Monooxygenase_BioMet"/>
</dbReference>
<keyword evidence="4" id="KW-0560">Oxidoreductase</keyword>
<gene>
    <name evidence="7" type="ORF">EZ242_20060</name>
</gene>
<sequence>MVAGAGIGGLAAALAATRAGWLAHVFEQSAQLGEVGAGIQLGPNATRLLRAWDLLPAALLQGCAPERVVARDAQGGHELGVLPLGREAEARYGAPYLTIHRAELHGLLQQAAQAAGVRTHTGQRVRAFIESDTAVGLDLDAAASPEGDALVAADGLWSGLRRQLLGDAPPTPSDHVAYRGLVPMSELPPRWRVAEVTAWLGPRLHAVSYPVRGGDMLNIVFFLEESPRAGERWGWDHPAAAARLKAGLPAVCAPLRELVERVPSWGLWVLHDRPPVAGPQEMARGRVALLGDAAHPMRPYLAQGAAMALEDAFALGRALACVEADVADLPAALRRYALERWQRCARVQRRSLRNATLFHAGGPLRLGRDLALRSLGRRVMDLPWLYGGSA</sequence>
<evidence type="ECO:0000313" key="8">
    <source>
        <dbReference type="Proteomes" id="UP000297564"/>
    </source>
</evidence>
<name>A0A4Z0BGH9_9BURK</name>
<dbReference type="GO" id="GO:0004497">
    <property type="term" value="F:monooxygenase activity"/>
    <property type="evidence" value="ECO:0007669"/>
    <property type="project" value="UniProtKB-KW"/>
</dbReference>
<comment type="cofactor">
    <cofactor evidence="1">
        <name>FAD</name>
        <dbReference type="ChEBI" id="CHEBI:57692"/>
    </cofactor>
</comment>
<accession>A0A4Z0BGH9</accession>
<evidence type="ECO:0000259" key="6">
    <source>
        <dbReference type="Pfam" id="PF01494"/>
    </source>
</evidence>
<dbReference type="PANTHER" id="PTHR13789:SF318">
    <property type="entry name" value="GERANYLGERANYL DIPHOSPHATE REDUCTASE"/>
    <property type="match status" value="1"/>
</dbReference>
<dbReference type="OrthoDB" id="9782160at2"/>
<dbReference type="InterPro" id="IPR002938">
    <property type="entry name" value="FAD-bd"/>
</dbReference>
<organism evidence="7 8">
    <name type="scientific">Ramlibacter rhizophilus</name>
    <dbReference type="NCBI Taxonomy" id="1781167"/>
    <lineage>
        <taxon>Bacteria</taxon>
        <taxon>Pseudomonadati</taxon>
        <taxon>Pseudomonadota</taxon>
        <taxon>Betaproteobacteria</taxon>
        <taxon>Burkholderiales</taxon>
        <taxon>Comamonadaceae</taxon>
        <taxon>Ramlibacter</taxon>
    </lineage>
</organism>
<proteinExistence type="predicted"/>
<evidence type="ECO:0000313" key="7">
    <source>
        <dbReference type="EMBL" id="TFY97008.1"/>
    </source>
</evidence>
<dbReference type="PANTHER" id="PTHR13789">
    <property type="entry name" value="MONOOXYGENASE"/>
    <property type="match status" value="1"/>
</dbReference>
<protein>
    <submittedName>
        <fullName evidence="7">FAD-dependent oxidoreductase</fullName>
    </submittedName>
</protein>
<dbReference type="GO" id="GO:0071949">
    <property type="term" value="F:FAD binding"/>
    <property type="evidence" value="ECO:0007669"/>
    <property type="project" value="InterPro"/>
</dbReference>
<evidence type="ECO:0000256" key="3">
    <source>
        <dbReference type="ARBA" id="ARBA00022827"/>
    </source>
</evidence>
<keyword evidence="3" id="KW-0274">FAD</keyword>
<evidence type="ECO:0000256" key="4">
    <source>
        <dbReference type="ARBA" id="ARBA00023002"/>
    </source>
</evidence>
<dbReference type="AlphaFoldDB" id="A0A4Z0BGH9"/>
<keyword evidence="5" id="KW-0503">Monooxygenase</keyword>
<evidence type="ECO:0000256" key="2">
    <source>
        <dbReference type="ARBA" id="ARBA00022630"/>
    </source>
</evidence>
<evidence type="ECO:0000256" key="5">
    <source>
        <dbReference type="ARBA" id="ARBA00023033"/>
    </source>
</evidence>
<dbReference type="InterPro" id="IPR036188">
    <property type="entry name" value="FAD/NAD-bd_sf"/>
</dbReference>